<keyword evidence="1" id="KW-0238">DNA-binding</keyword>
<dbReference type="GO" id="GO:0045892">
    <property type="term" value="P:negative regulation of DNA-templated transcription"/>
    <property type="evidence" value="ECO:0007669"/>
    <property type="project" value="InterPro"/>
</dbReference>
<evidence type="ECO:0000313" key="2">
    <source>
        <dbReference type="EMBL" id="KHQ55317.1"/>
    </source>
</evidence>
<dbReference type="Gene3D" id="1.10.10.60">
    <property type="entry name" value="Homeodomain-like"/>
    <property type="match status" value="1"/>
</dbReference>
<dbReference type="GO" id="GO:0003700">
    <property type="term" value="F:DNA-binding transcription factor activity"/>
    <property type="evidence" value="ECO:0007669"/>
    <property type="project" value="TreeGrafter"/>
</dbReference>
<gene>
    <name evidence="2" type="ORF">OA50_00353</name>
</gene>
<dbReference type="InterPro" id="IPR001647">
    <property type="entry name" value="HTH_TetR"/>
</dbReference>
<protein>
    <submittedName>
        <fullName evidence="2">TetR family transcriptional regulator</fullName>
    </submittedName>
</protein>
<dbReference type="SUPFAM" id="SSF48498">
    <property type="entry name" value="Tetracyclin repressor-like, C-terminal domain"/>
    <property type="match status" value="1"/>
</dbReference>
<proteinExistence type="predicted"/>
<dbReference type="SUPFAM" id="SSF46689">
    <property type="entry name" value="Homeodomain-like"/>
    <property type="match status" value="1"/>
</dbReference>
<dbReference type="EMBL" id="JSUQ01000001">
    <property type="protein sequence ID" value="KHQ55317.1"/>
    <property type="molecule type" value="Genomic_DNA"/>
</dbReference>
<dbReference type="Pfam" id="PF08362">
    <property type="entry name" value="TetR_C_3"/>
    <property type="match status" value="1"/>
</dbReference>
<dbReference type="AlphaFoldDB" id="A0A0B3S4X7"/>
<dbReference type="STRING" id="561184.SAMN05216376_103356"/>
<dbReference type="InterPro" id="IPR036271">
    <property type="entry name" value="Tet_transcr_reg_TetR-rel_C_sf"/>
</dbReference>
<dbReference type="GeneID" id="66500353"/>
<evidence type="ECO:0000313" key="3">
    <source>
        <dbReference type="Proteomes" id="UP000030960"/>
    </source>
</evidence>
<evidence type="ECO:0000256" key="1">
    <source>
        <dbReference type="ARBA" id="ARBA00023125"/>
    </source>
</evidence>
<dbReference type="PATRIC" id="fig|1515334.3.peg.354"/>
<accession>A0A225PZ28</accession>
<dbReference type="InterPro" id="IPR013573">
    <property type="entry name" value="Tscrpt_reg_YcdC_C"/>
</dbReference>
<dbReference type="OrthoDB" id="2356263at2"/>
<name>A0A0B3S4X7_9RHOB</name>
<dbReference type="Gene3D" id="1.10.357.10">
    <property type="entry name" value="Tetracycline Repressor, domain 2"/>
    <property type="match status" value="1"/>
</dbReference>
<dbReference type="PRINTS" id="PR00455">
    <property type="entry name" value="HTHTETR"/>
</dbReference>
<keyword evidence="3" id="KW-1185">Reference proteome</keyword>
<comment type="caution">
    <text evidence="2">The sequence shown here is derived from an EMBL/GenBank/DDBJ whole genome shotgun (WGS) entry which is preliminary data.</text>
</comment>
<organism evidence="2 3">
    <name type="scientific">Mameliella alba</name>
    <dbReference type="NCBI Taxonomy" id="561184"/>
    <lineage>
        <taxon>Bacteria</taxon>
        <taxon>Pseudomonadati</taxon>
        <taxon>Pseudomonadota</taxon>
        <taxon>Alphaproteobacteria</taxon>
        <taxon>Rhodobacterales</taxon>
        <taxon>Roseobacteraceae</taxon>
        <taxon>Mameliella</taxon>
    </lineage>
</organism>
<accession>A0A225QVU8</accession>
<dbReference type="PANTHER" id="PTHR30055">
    <property type="entry name" value="HTH-TYPE TRANSCRIPTIONAL REGULATOR RUTR"/>
    <property type="match status" value="1"/>
</dbReference>
<sequence>MIGKSASGQSGKAAPQTRIQRAKREAILEAGLTVFSEAGFRGATLDRIASEAGLSKPNLLYYYPSKEAIYEALLRGLLETWLDPLQAIDPMGEPVEELLGYVRRKLQMSRDFPRQSRLFANEIVQGAPRIMPVLEGELRGMVDRLAMVIEGWIAEGRLAPVDPRHLMFSVWSLTQHYADFDVQVRAVLNADDPYPGAETHLELLFRRLLTP</sequence>
<dbReference type="InterPro" id="IPR009057">
    <property type="entry name" value="Homeodomain-like_sf"/>
</dbReference>
<dbReference type="GO" id="GO:0000976">
    <property type="term" value="F:transcription cis-regulatory region binding"/>
    <property type="evidence" value="ECO:0007669"/>
    <property type="project" value="TreeGrafter"/>
</dbReference>
<dbReference type="Pfam" id="PF00440">
    <property type="entry name" value="TetR_N"/>
    <property type="match status" value="1"/>
</dbReference>
<accession>A0A0B3S4X7</accession>
<dbReference type="RefSeq" id="WP_052244212.1">
    <property type="nucleotide sequence ID" value="NZ_BMGQ01000001.1"/>
</dbReference>
<dbReference type="Proteomes" id="UP000030960">
    <property type="component" value="Unassembled WGS sequence"/>
</dbReference>
<dbReference type="PROSITE" id="PS50977">
    <property type="entry name" value="HTH_TETR_2"/>
    <property type="match status" value="1"/>
</dbReference>
<dbReference type="PANTHER" id="PTHR30055:SF196">
    <property type="entry name" value="HTH-TYPE TRANSCRIPTIONAL REGULATOR RUTR"/>
    <property type="match status" value="1"/>
</dbReference>
<reference evidence="2 3" key="1">
    <citation type="submission" date="2014-10" db="EMBL/GenBank/DDBJ databases">
        <title>Genome sequence of Ponticoccus sp. strain UMTAT08 isolated from clonal culture of toxic dinoflagellate Alexandrium tamiyavanichii.</title>
        <authorList>
            <person name="Gan H.Y."/>
            <person name="Muhd D.-D."/>
            <person name="Mohd Noor M.E."/>
            <person name="Yeong Y.S."/>
            <person name="Usup G."/>
        </authorList>
    </citation>
    <scope>NUCLEOTIDE SEQUENCE [LARGE SCALE GENOMIC DNA]</scope>
    <source>
        <strain evidence="2 3">UMTAT08</strain>
    </source>
</reference>
<dbReference type="InterPro" id="IPR050109">
    <property type="entry name" value="HTH-type_TetR-like_transc_reg"/>
</dbReference>